<feature type="region of interest" description="Disordered" evidence="1">
    <location>
        <begin position="170"/>
        <end position="189"/>
    </location>
</feature>
<evidence type="ECO:0000313" key="5">
    <source>
        <dbReference type="Proteomes" id="UP000465667"/>
    </source>
</evidence>
<dbReference type="Proteomes" id="UP000465667">
    <property type="component" value="Chromosome"/>
</dbReference>
<sequence>MAVLKEYAASNEKDGYYVHARVSGRSHPIPLQAPEVTEEIYRQIGYKPTRKGPSGGVQVPKDLTWTLYDVGLHWTEKSGPQGDPSDLDPDDLRDAAGPGLSEDDIAEILGFTEDYRGQYQSRVKNLREKFTDTSGDDSSGNTSPSITSLIEELSDKPSFSDDVEERLDAWEPERIKDDDYDPDEDGGLFSQYYTTRSEYRESLSLVPELQARLQEYDDHPWAVKSVNTASGNPDEDTNGLSVGFQLDDGSKLNKWSISDYRGTGDTREFTISTGIGSRSYTFEIEEHFISDFDMTITHEAVGKFDIPPEDFWGYEVEEQNPNEMMHVLVVDFHHLIPRIEAFFDGLTSFELESMNPADYSVYLP</sequence>
<dbReference type="Proteomes" id="UP000320212">
    <property type="component" value="Unassembled WGS sequence"/>
</dbReference>
<reference evidence="3 4" key="1">
    <citation type="submission" date="2019-07" db="EMBL/GenBank/DDBJ databases">
        <title>Draft genome sequence of Haloferax volcanii SS0101, isolated from salt farm in Samut Sakhon, Thailand.</title>
        <authorList>
            <person name="Wanthongcharoen S."/>
            <person name="Yamprayoonswat W."/>
            <person name="Ruangsuj P."/>
            <person name="Thongpramul N."/>
            <person name="Jumpathong W."/>
            <person name="Sittihan S."/>
            <person name="Kanjanavas P."/>
            <person name="Yasawong M."/>
        </authorList>
    </citation>
    <scope>NUCLEOTIDE SEQUENCE [LARGE SCALE GENOMIC DNA]</scope>
    <source>
        <strain evidence="3 4">SS0101</strain>
    </source>
</reference>
<dbReference type="EMBL" id="CP048738">
    <property type="protein sequence ID" value="QIB79550.1"/>
    <property type="molecule type" value="Genomic_DNA"/>
</dbReference>
<protein>
    <submittedName>
        <fullName evidence="3">Uncharacterized protein</fullName>
    </submittedName>
</protein>
<name>A0A558GDH1_HALVO</name>
<dbReference type="KEGG" id="hale:G3A49_16140"/>
<evidence type="ECO:0000313" key="3">
    <source>
        <dbReference type="EMBL" id="TVT95827.1"/>
    </source>
</evidence>
<dbReference type="GeneID" id="44084971"/>
<accession>A0A558GDH1</accession>
<evidence type="ECO:0000256" key="1">
    <source>
        <dbReference type="SAM" id="MobiDB-lite"/>
    </source>
</evidence>
<dbReference type="RefSeq" id="WP_144858498.1">
    <property type="nucleotide sequence ID" value="NZ_CP048738.1"/>
</dbReference>
<evidence type="ECO:0000313" key="4">
    <source>
        <dbReference type="Proteomes" id="UP000320212"/>
    </source>
</evidence>
<accession>A0A6C0UWI1</accession>
<gene>
    <name evidence="3" type="ORF">FQA18_04335</name>
    <name evidence="2" type="ORF">G3A49_16140</name>
</gene>
<evidence type="ECO:0000313" key="2">
    <source>
        <dbReference type="EMBL" id="QIB79550.1"/>
    </source>
</evidence>
<reference evidence="2 5" key="2">
    <citation type="submission" date="2020-02" db="EMBL/GenBank/DDBJ databases">
        <title>Whole genome sequence of Haloferax alexandrinus pws1.</title>
        <authorList>
            <person name="Verma D.K."/>
            <person name="Gopal K."/>
            <person name="Prasad E.S."/>
        </authorList>
    </citation>
    <scope>NUCLEOTIDE SEQUENCE [LARGE SCALE GENOMIC DNA]</scope>
    <source>
        <strain evidence="5">wsp1</strain>
        <strain evidence="2">Wsp1</strain>
    </source>
</reference>
<dbReference type="AlphaFoldDB" id="A0A558GDH1"/>
<proteinExistence type="predicted"/>
<dbReference type="EMBL" id="VMTR01000016">
    <property type="protein sequence ID" value="TVT95827.1"/>
    <property type="molecule type" value="Genomic_DNA"/>
</dbReference>
<feature type="region of interest" description="Disordered" evidence="1">
    <location>
        <begin position="75"/>
        <end position="101"/>
    </location>
</feature>
<organism evidence="3 4">
    <name type="scientific">Haloferax volcanii</name>
    <name type="common">Halobacterium volcanii</name>
    <dbReference type="NCBI Taxonomy" id="2246"/>
    <lineage>
        <taxon>Archaea</taxon>
        <taxon>Methanobacteriati</taxon>
        <taxon>Methanobacteriota</taxon>
        <taxon>Stenosarchaea group</taxon>
        <taxon>Halobacteria</taxon>
        <taxon>Halobacteriales</taxon>
        <taxon>Haloferacaceae</taxon>
        <taxon>Haloferax</taxon>
    </lineage>
</organism>